<organism evidence="11 12">
    <name type="scientific">Pseudobacteriovorax antillogorgiicola</name>
    <dbReference type="NCBI Taxonomy" id="1513793"/>
    <lineage>
        <taxon>Bacteria</taxon>
        <taxon>Pseudomonadati</taxon>
        <taxon>Bdellovibrionota</taxon>
        <taxon>Oligoflexia</taxon>
        <taxon>Oligoflexales</taxon>
        <taxon>Pseudobacteriovoracaceae</taxon>
        <taxon>Pseudobacteriovorax</taxon>
    </lineage>
</organism>
<gene>
    <name evidence="11" type="ORF">SAMN06296036_12224</name>
</gene>
<keyword evidence="3" id="KW-0813">Transport</keyword>
<dbReference type="GO" id="GO:0006935">
    <property type="term" value="P:chemotaxis"/>
    <property type="evidence" value="ECO:0007669"/>
    <property type="project" value="InterPro"/>
</dbReference>
<dbReference type="InterPro" id="IPR002898">
    <property type="entry name" value="MotA_ExbB_proton_chnl"/>
</dbReference>
<keyword evidence="11" id="KW-0282">Flagellum</keyword>
<dbReference type="InterPro" id="IPR047055">
    <property type="entry name" value="MotA-like"/>
</dbReference>
<evidence type="ECO:0000256" key="8">
    <source>
        <dbReference type="ARBA" id="ARBA00023136"/>
    </source>
</evidence>
<evidence type="ECO:0000313" key="12">
    <source>
        <dbReference type="Proteomes" id="UP000192907"/>
    </source>
</evidence>
<keyword evidence="8 9" id="KW-0472">Membrane</keyword>
<evidence type="ECO:0000256" key="7">
    <source>
        <dbReference type="ARBA" id="ARBA00022989"/>
    </source>
</evidence>
<dbReference type="GO" id="GO:0071978">
    <property type="term" value="P:bacterial-type flagellum-dependent swarming motility"/>
    <property type="evidence" value="ECO:0007669"/>
    <property type="project" value="InterPro"/>
</dbReference>
<keyword evidence="11" id="KW-0969">Cilium</keyword>
<keyword evidence="12" id="KW-1185">Reference proteome</keyword>
<sequence>MTYILGSMLAFAFLRLSLFFLDQNFAMYFDDVALTMVLGGTLAVGIISAPWQCWGYFVTSLKGVLFGLQRAERRFIEEALVFVRNPQAYRKDKPKTIADEIYLDGKELLELQFTPEDIQTILGERLHQLVNKRDMVSAFFLNLAKYPPAFGLVGTVLGLVNLMRAITEGLDPAQTGVKMALALVATLYGLLFANFIISPFAEALEKQVDKERFQGEIAMQAVLLCAEGVDLLKSQEMLNSFLPKRKRVNILDDAISEEMSA</sequence>
<evidence type="ECO:0000313" key="11">
    <source>
        <dbReference type="EMBL" id="SMF64296.1"/>
    </source>
</evidence>
<dbReference type="AlphaFoldDB" id="A0A1Y6CPN8"/>
<proteinExistence type="inferred from homology"/>
<evidence type="ECO:0000256" key="3">
    <source>
        <dbReference type="ARBA" id="ARBA00022448"/>
    </source>
</evidence>
<keyword evidence="6" id="KW-0283">Flagellar rotation</keyword>
<dbReference type="STRING" id="1513793.SAMN06296036_12224"/>
<comment type="similarity">
    <text evidence="2">Belongs to the MotA family.</text>
</comment>
<evidence type="ECO:0000256" key="1">
    <source>
        <dbReference type="ARBA" id="ARBA00004651"/>
    </source>
</evidence>
<evidence type="ECO:0000256" key="2">
    <source>
        <dbReference type="ARBA" id="ARBA00008038"/>
    </source>
</evidence>
<keyword evidence="7 9" id="KW-1133">Transmembrane helix</keyword>
<dbReference type="GO" id="GO:0005886">
    <property type="term" value="C:plasma membrane"/>
    <property type="evidence" value="ECO:0007669"/>
    <property type="project" value="UniProtKB-SubCell"/>
</dbReference>
<name>A0A1Y6CPN8_9BACT</name>
<evidence type="ECO:0000256" key="4">
    <source>
        <dbReference type="ARBA" id="ARBA00022475"/>
    </source>
</evidence>
<dbReference type="EMBL" id="FWZT01000022">
    <property type="protein sequence ID" value="SMF64296.1"/>
    <property type="molecule type" value="Genomic_DNA"/>
</dbReference>
<keyword evidence="5 9" id="KW-0812">Transmembrane</keyword>
<dbReference type="PROSITE" id="PS01307">
    <property type="entry name" value="MOTA"/>
    <property type="match status" value="1"/>
</dbReference>
<feature type="transmembrane region" description="Helical" evidence="9">
    <location>
        <begin position="149"/>
        <end position="167"/>
    </location>
</feature>
<dbReference type="RefSeq" id="WP_132323327.1">
    <property type="nucleotide sequence ID" value="NZ_FWZT01000022.1"/>
</dbReference>
<dbReference type="Proteomes" id="UP000192907">
    <property type="component" value="Unassembled WGS sequence"/>
</dbReference>
<feature type="transmembrane region" description="Helical" evidence="9">
    <location>
        <begin position="36"/>
        <end position="58"/>
    </location>
</feature>
<protein>
    <submittedName>
        <fullName evidence="11">Flagellar motor component MotA</fullName>
    </submittedName>
</protein>
<feature type="transmembrane region" description="Helical" evidence="9">
    <location>
        <begin position="179"/>
        <end position="197"/>
    </location>
</feature>
<comment type="subcellular location">
    <subcellularLocation>
        <location evidence="1">Cell membrane</location>
        <topology evidence="1">Multi-pass membrane protein</topology>
    </subcellularLocation>
</comment>
<reference evidence="12" key="1">
    <citation type="submission" date="2017-04" db="EMBL/GenBank/DDBJ databases">
        <authorList>
            <person name="Varghese N."/>
            <person name="Submissions S."/>
        </authorList>
    </citation>
    <scope>NUCLEOTIDE SEQUENCE [LARGE SCALE GENOMIC DNA]</scope>
    <source>
        <strain evidence="12">RKEM611</strain>
    </source>
</reference>
<keyword evidence="11" id="KW-0966">Cell projection</keyword>
<dbReference type="OrthoDB" id="9806929at2"/>
<dbReference type="InterPro" id="IPR000540">
    <property type="entry name" value="Flag_MotA_CS"/>
</dbReference>
<evidence type="ECO:0000256" key="6">
    <source>
        <dbReference type="ARBA" id="ARBA00022779"/>
    </source>
</evidence>
<dbReference type="PANTHER" id="PTHR30433">
    <property type="entry name" value="CHEMOTAXIS PROTEIN MOTA"/>
    <property type="match status" value="1"/>
</dbReference>
<accession>A0A1Y6CPN8</accession>
<keyword evidence="4" id="KW-1003">Cell membrane</keyword>
<evidence type="ECO:0000256" key="5">
    <source>
        <dbReference type="ARBA" id="ARBA00022692"/>
    </source>
</evidence>
<feature type="domain" description="MotA/TolQ/ExbB proton channel" evidence="10">
    <location>
        <begin position="96"/>
        <end position="211"/>
    </location>
</feature>
<evidence type="ECO:0000256" key="9">
    <source>
        <dbReference type="SAM" id="Phobius"/>
    </source>
</evidence>
<evidence type="ECO:0000259" key="10">
    <source>
        <dbReference type="Pfam" id="PF01618"/>
    </source>
</evidence>
<dbReference type="Pfam" id="PF01618">
    <property type="entry name" value="MotA_ExbB"/>
    <property type="match status" value="1"/>
</dbReference>